<dbReference type="SMART" id="SM00855">
    <property type="entry name" value="PGAM"/>
    <property type="match status" value="1"/>
</dbReference>
<name>A0A1C7NY22_9HYPH</name>
<dbReference type="STRING" id="1612624.ADU59_26940"/>
<organism evidence="1 2">
    <name type="scientific">Pararhizobium polonicum</name>
    <dbReference type="NCBI Taxonomy" id="1612624"/>
    <lineage>
        <taxon>Bacteria</taxon>
        <taxon>Pseudomonadati</taxon>
        <taxon>Pseudomonadota</taxon>
        <taxon>Alphaproteobacteria</taxon>
        <taxon>Hyphomicrobiales</taxon>
        <taxon>Rhizobiaceae</taxon>
        <taxon>Rhizobium/Agrobacterium group</taxon>
        <taxon>Pararhizobium</taxon>
    </lineage>
</organism>
<dbReference type="PANTHER" id="PTHR47623">
    <property type="entry name" value="OS09G0287300 PROTEIN"/>
    <property type="match status" value="1"/>
</dbReference>
<gene>
    <name evidence="1" type="ORF">ADU59_26940</name>
</gene>
<dbReference type="Gene3D" id="3.40.50.1240">
    <property type="entry name" value="Phosphoglycerate mutase-like"/>
    <property type="match status" value="1"/>
</dbReference>
<proteinExistence type="predicted"/>
<reference evidence="1 2" key="1">
    <citation type="journal article" date="2016" name="Syst. Appl. Microbiol.">
        <title>Pararhizobium polonicum sp. nov. isolated from tumors on stone fruit rootstocks.</title>
        <authorList>
            <person name="Pulawska J."/>
            <person name="Kuzmanovic N."/>
            <person name="Willems A."/>
            <person name="Pothier J.F."/>
        </authorList>
    </citation>
    <scope>NUCLEOTIDE SEQUENCE [LARGE SCALE GENOMIC DNA]</scope>
    <source>
        <strain evidence="1 2">F5.1</strain>
    </source>
</reference>
<dbReference type="CDD" id="cd07067">
    <property type="entry name" value="HP_PGM_like"/>
    <property type="match status" value="1"/>
</dbReference>
<keyword evidence="2" id="KW-1185">Reference proteome</keyword>
<dbReference type="InterPro" id="IPR013078">
    <property type="entry name" value="His_Pase_superF_clade-1"/>
</dbReference>
<dbReference type="Pfam" id="PF00300">
    <property type="entry name" value="His_Phos_1"/>
    <property type="match status" value="1"/>
</dbReference>
<dbReference type="OrthoDB" id="9810154at2"/>
<dbReference type="Proteomes" id="UP000093111">
    <property type="component" value="Unassembled WGS sequence"/>
</dbReference>
<protein>
    <submittedName>
        <fullName evidence="1">Phosphohistidine phosphatase</fullName>
    </submittedName>
</protein>
<dbReference type="PANTHER" id="PTHR47623:SF1">
    <property type="entry name" value="OS09G0287300 PROTEIN"/>
    <property type="match status" value="1"/>
</dbReference>
<accession>A0A1C7NY22</accession>
<dbReference type="AlphaFoldDB" id="A0A1C7NY22"/>
<dbReference type="InterPro" id="IPR029033">
    <property type="entry name" value="His_PPase_superfam"/>
</dbReference>
<dbReference type="EMBL" id="LGLV01000020">
    <property type="protein sequence ID" value="OBZ92384.1"/>
    <property type="molecule type" value="Genomic_DNA"/>
</dbReference>
<dbReference type="PATRIC" id="fig|1612624.7.peg.3119"/>
<dbReference type="RefSeq" id="WP_068958472.1">
    <property type="nucleotide sequence ID" value="NZ_LGLV01000020.1"/>
</dbReference>
<sequence>MPAAPAPVFRLYLLRHAKAAWALPGQTDFDRTLDDAGFADAEIVAGMAADRGLVPDIVLCSSAVRCRQTADAFRRAMTQDLDIRYIDALYAGGANIYREIIGSQDDAPPSLMVVGHNPVIEEILREALGEETAAEAIPAGYPPGALAVVDFDTRPSDGALPLGRLAAWIDPDRHNR</sequence>
<comment type="caution">
    <text evidence="1">The sequence shown here is derived from an EMBL/GenBank/DDBJ whole genome shotgun (WGS) entry which is preliminary data.</text>
</comment>
<evidence type="ECO:0000313" key="1">
    <source>
        <dbReference type="EMBL" id="OBZ92384.1"/>
    </source>
</evidence>
<dbReference type="SUPFAM" id="SSF53254">
    <property type="entry name" value="Phosphoglycerate mutase-like"/>
    <property type="match status" value="1"/>
</dbReference>
<evidence type="ECO:0000313" key="2">
    <source>
        <dbReference type="Proteomes" id="UP000093111"/>
    </source>
</evidence>